<dbReference type="AlphaFoldDB" id="A0A8T4L6Y2"/>
<dbReference type="Proteomes" id="UP000675968">
    <property type="component" value="Unassembled WGS sequence"/>
</dbReference>
<accession>A0A8T4L6Y2</accession>
<dbReference type="InterPro" id="IPR004860">
    <property type="entry name" value="LAGLIDADG_dom"/>
</dbReference>
<dbReference type="PROSITE" id="PS50819">
    <property type="entry name" value="INTEIN_ENDONUCLEASE"/>
    <property type="match status" value="1"/>
</dbReference>
<evidence type="ECO:0000259" key="1">
    <source>
        <dbReference type="PROSITE" id="PS50819"/>
    </source>
</evidence>
<name>A0A8T4L6Y2_9ARCH</name>
<reference evidence="2" key="1">
    <citation type="submission" date="2021-03" db="EMBL/GenBank/DDBJ databases">
        <authorList>
            <person name="Jaffe A."/>
        </authorList>
    </citation>
    <scope>NUCLEOTIDE SEQUENCE</scope>
    <source>
        <strain evidence="2">RIFCSPLOWO2_01_FULL_AR10_48_17</strain>
    </source>
</reference>
<dbReference type="Gene3D" id="3.10.28.10">
    <property type="entry name" value="Homing endonucleases"/>
    <property type="match status" value="1"/>
</dbReference>
<evidence type="ECO:0000313" key="3">
    <source>
        <dbReference type="Proteomes" id="UP000675968"/>
    </source>
</evidence>
<proteinExistence type="predicted"/>
<comment type="caution">
    <text evidence="2">The sequence shown here is derived from an EMBL/GenBank/DDBJ whole genome shotgun (WGS) entry which is preliminary data.</text>
</comment>
<dbReference type="SUPFAM" id="SSF55608">
    <property type="entry name" value="Homing endonucleases"/>
    <property type="match status" value="1"/>
</dbReference>
<dbReference type="EMBL" id="JAGVWC010000008">
    <property type="protein sequence ID" value="MBS3061299.1"/>
    <property type="molecule type" value="Genomic_DNA"/>
</dbReference>
<sequence>MLRTAYGFISESELVDPFCPASPIDSLPSHEFANCPTELSPKLAYFAGYFFGDGGLKNVERSYLVSRRREYKMIIADEFESQMMFIQSLYSDLFGDCPPIRYERLSKGERTLYINPTSKRVYLFLTVLFELPCGSKTNSLHAPAVVWNAPVELQRWFLRGLFDAEGDTRAVEGGFKSAPRVKIRMKCIPFIREVKSLFESAFGLKMNGPYLDPNNVSAYIQVERFSDIVFLAENHLFLHPVKQWRLAKTAEKLSLRTQRF</sequence>
<evidence type="ECO:0000313" key="2">
    <source>
        <dbReference type="EMBL" id="MBS3061299.1"/>
    </source>
</evidence>
<gene>
    <name evidence="2" type="ORF">J4215_01820</name>
</gene>
<feature type="domain" description="DOD-type homing endonuclease" evidence="1">
    <location>
        <begin position="46"/>
        <end position="198"/>
    </location>
</feature>
<dbReference type="GO" id="GO:0004519">
    <property type="term" value="F:endonuclease activity"/>
    <property type="evidence" value="ECO:0007669"/>
    <property type="project" value="InterPro"/>
</dbReference>
<reference evidence="2" key="2">
    <citation type="submission" date="2021-05" db="EMBL/GenBank/DDBJ databases">
        <title>Protein family content uncovers lineage relationships and bacterial pathway maintenance mechanisms in DPANN archaea.</title>
        <authorList>
            <person name="Castelle C.J."/>
            <person name="Meheust R."/>
            <person name="Jaffe A.L."/>
            <person name="Seitz K."/>
            <person name="Gong X."/>
            <person name="Baker B.J."/>
            <person name="Banfield J.F."/>
        </authorList>
    </citation>
    <scope>NUCLEOTIDE SEQUENCE</scope>
    <source>
        <strain evidence="2">RIFCSPLOWO2_01_FULL_AR10_48_17</strain>
    </source>
</reference>
<dbReference type="InterPro" id="IPR027434">
    <property type="entry name" value="Homing_endonucl"/>
</dbReference>
<dbReference type="Pfam" id="PF14528">
    <property type="entry name" value="LAGLIDADG_3"/>
    <property type="match status" value="1"/>
</dbReference>
<protein>
    <recommendedName>
        <fullName evidence="1">DOD-type homing endonuclease domain-containing protein</fullName>
    </recommendedName>
</protein>
<dbReference type="InterPro" id="IPR004042">
    <property type="entry name" value="Intein_endonuc_central"/>
</dbReference>
<organism evidence="2 3">
    <name type="scientific">Candidatus Iainarchaeum sp</name>
    <dbReference type="NCBI Taxonomy" id="3101447"/>
    <lineage>
        <taxon>Archaea</taxon>
        <taxon>Candidatus Iainarchaeota</taxon>
        <taxon>Candidatus Iainarchaeia</taxon>
        <taxon>Candidatus Iainarchaeales</taxon>
        <taxon>Candidatus Iainarchaeaceae</taxon>
        <taxon>Candidatus Iainarchaeum</taxon>
    </lineage>
</organism>